<reference evidence="2 3" key="1">
    <citation type="journal article" date="2015" name="Fungal Genet. Biol.">
        <title>Evolution of novel wood decay mechanisms in Agaricales revealed by the genome sequences of Fistulina hepatica and Cylindrobasidium torrendii.</title>
        <authorList>
            <person name="Floudas D."/>
            <person name="Held B.W."/>
            <person name="Riley R."/>
            <person name="Nagy L.G."/>
            <person name="Koehler G."/>
            <person name="Ransdell A.S."/>
            <person name="Younus H."/>
            <person name="Chow J."/>
            <person name="Chiniquy J."/>
            <person name="Lipzen A."/>
            <person name="Tritt A."/>
            <person name="Sun H."/>
            <person name="Haridas S."/>
            <person name="LaButti K."/>
            <person name="Ohm R.A."/>
            <person name="Kues U."/>
            <person name="Blanchette R.A."/>
            <person name="Grigoriev I.V."/>
            <person name="Minto R.E."/>
            <person name="Hibbett D.S."/>
        </authorList>
    </citation>
    <scope>NUCLEOTIDE SEQUENCE [LARGE SCALE GENOMIC DNA]</scope>
    <source>
        <strain evidence="2 3">FP15055 ss-10</strain>
    </source>
</reference>
<protein>
    <submittedName>
        <fullName evidence="2">Uncharacterized protein</fullName>
    </submittedName>
</protein>
<feature type="region of interest" description="Disordered" evidence="1">
    <location>
        <begin position="150"/>
        <end position="179"/>
    </location>
</feature>
<gene>
    <name evidence="2" type="ORF">CYLTODRAFT_454103</name>
</gene>
<dbReference type="EMBL" id="KN880516">
    <property type="protein sequence ID" value="KIY67810.1"/>
    <property type="molecule type" value="Genomic_DNA"/>
</dbReference>
<feature type="region of interest" description="Disordered" evidence="1">
    <location>
        <begin position="72"/>
        <end position="93"/>
    </location>
</feature>
<sequence>MKTYQVDDNAELMRHSSAKIASRHSANGHFAAAPYDSTKFSHHEILSESCTDSASTPSLSDVSEDKCANVGYTKRTQIPPPPWASTSSENHLSKDDENALMEELEALGPSADDTSSSSSRCEVGVEETPYVPDPHTAWCEKYARASGWIPAEPYDIPPSSHPPPSFSGTSTSSPSNTAPDWTPYVYPWYLVNYDQSESYCYDASQLQLARSTPLG</sequence>
<dbReference type="Proteomes" id="UP000054007">
    <property type="component" value="Unassembled WGS sequence"/>
</dbReference>
<feature type="compositionally biased region" description="Pro residues" evidence="1">
    <location>
        <begin position="155"/>
        <end position="165"/>
    </location>
</feature>
<proteinExistence type="predicted"/>
<feature type="compositionally biased region" description="Low complexity" evidence="1">
    <location>
        <begin position="166"/>
        <end position="179"/>
    </location>
</feature>
<evidence type="ECO:0000313" key="3">
    <source>
        <dbReference type="Proteomes" id="UP000054007"/>
    </source>
</evidence>
<keyword evidence="3" id="KW-1185">Reference proteome</keyword>
<feature type="region of interest" description="Disordered" evidence="1">
    <location>
        <begin position="108"/>
        <end position="127"/>
    </location>
</feature>
<evidence type="ECO:0000256" key="1">
    <source>
        <dbReference type="SAM" id="MobiDB-lite"/>
    </source>
</evidence>
<organism evidence="2 3">
    <name type="scientific">Cylindrobasidium torrendii FP15055 ss-10</name>
    <dbReference type="NCBI Taxonomy" id="1314674"/>
    <lineage>
        <taxon>Eukaryota</taxon>
        <taxon>Fungi</taxon>
        <taxon>Dikarya</taxon>
        <taxon>Basidiomycota</taxon>
        <taxon>Agaricomycotina</taxon>
        <taxon>Agaricomycetes</taxon>
        <taxon>Agaricomycetidae</taxon>
        <taxon>Agaricales</taxon>
        <taxon>Marasmiineae</taxon>
        <taxon>Physalacriaceae</taxon>
        <taxon>Cylindrobasidium</taxon>
    </lineage>
</organism>
<evidence type="ECO:0000313" key="2">
    <source>
        <dbReference type="EMBL" id="KIY67810.1"/>
    </source>
</evidence>
<name>A0A0D7BC49_9AGAR</name>
<accession>A0A0D7BC49</accession>
<dbReference type="AlphaFoldDB" id="A0A0D7BC49"/>